<feature type="region of interest" description="Disordered" evidence="16">
    <location>
        <begin position="817"/>
        <end position="873"/>
    </location>
</feature>
<evidence type="ECO:0000256" key="7">
    <source>
        <dbReference type="ARBA" id="ARBA00023018"/>
    </source>
</evidence>
<dbReference type="PANTHER" id="PTHR16154:SF6">
    <property type="entry name" value="SPINOPHILIN, ISOFORM J"/>
    <property type="match status" value="1"/>
</dbReference>
<sequence>MSATMSTRIGGSAGSGGGGGGSSGSVNLEKRSSVAREMHVTTTPGAKVSKLRHLFEAPAQEVKPPYKSKINTANGVAHPAHRPSSQEFNLNILAHQQQNEDQYEEKSSENKGDPRMRFQNARMLFETTNRATSPPTARKSSSTTAKQPLSPPTSPHVNKKRYSRNTSTESTGTCSSGENESPKRTLAGRPSPVETPEKPSRRFDAKVSDSTSTRNTGPISKVVQDFYSPIQSASTDPVHKQPPHERTKPSPPPSPRTTKPLQGISVENGGMEGTADDFTEPAVVRRARMRSCSPEEEKKRRSLDDPVPFVRKEVSPTDIHHVQAPKTKTVVSASSLIALNQPDINLREKLGLDLEGGTHMEERKSPLSPTSPTARKPVVMRSAGSQHKLRAGIRRYSREYEEDDSEEISSEYSTQASASDTTVEEREITVSAAKAEETEASPLRDSSIESTRTDAPGRGSHLGESHVKANLWTDTDANSDASTTFHSPTGQVDEPNVTASTYATTCQSPQRDQIKSRDLDKLEMAMQTKETAIIDDEDEEEEEESEEETEDQEMDTKELELQLSQEALNIITGRGKSSFIEIIDSAQEDEDEDEEAAKKVLPQTHVAELSALSDTDEEDVSNKRTRKLKFSKAPIKVYETWAVHEYDRKNEDIDPIAASAEYELEKRVERMDVFPVDLEKGDDGLGLSIIGMGVGADAGLEKLGIFVKTITQNGAAHRDGRISVNDQIIEVDGKSLVGVSQSYAASVLKNTSGLVKFLIGREKDSENSEVAQLISQSLQHDKAMRESAPVESPLESMVWPYNYNSYSPSSLFRRANGFTSPDDDNMKLDALNESSEGDEDSRLVIDTFELDESMSSGSASKPTSPSSDQPSDQALADMRVKLKEAQYKNAVAEAEIAKLKIQVMQAQGWEAEETRLKHQIELQDKRLTLLDQKLEKTEAELNEVRRLLEENQNQYSVLDKKYHKAKKLIKDMQNKEEEFQNKEKAFQEEKERLQESHMREKRTLQEKIDELELKLSSESQRVRSLEGSDGIQADQDSSSPDNGDEGVILIRQSALPSFEDILDAEGGKAILVDDSPEVEWEWDFDGDQLMCAPIIPLESGLDFSQAPPTEVEVQPVEEEEEGDEDDEDSSGNEGGYDVSQDPEEADEREKSLEADLKEAHMLQQQQAWFEHIPDTDMLDTSMEKSKIQLVTGNNSMLASRKKPTKAHLAQNALQSHNLVMKQPITEEQRSLDHLTSNGSPRQGRHPVSVPNLPVNGSPLLRHREVSSRGSPTSTRVQVLPGGATVPSRDVRSSPKVPPKKKSKPDIRVTTGESSNPVEYHMDAVYRQLIRELASEGKSGQTSPRPIKSDLPPAMPILRLQPPASSSEGLGVTLLSTRSLEQEGEGQGGQRMSSPPSPVIKGTADGERMEIDQETTYTTKSSIPVAPSTDIFDSMPMSETGGKKKTKKTAKYQISAPLQSMEPGRKPHQIEDRPITEWNTTHVSQWLMGNSLDEYITEFTANNITGPVLLTLDAAKLKTLGVTSSSDRSLFKKKIKDMKAQVEKEKKAIAKEHKIREKKEKKAAKKLFSTAQ</sequence>
<evidence type="ECO:0000256" key="1">
    <source>
        <dbReference type="ARBA" id="ARBA00004245"/>
    </source>
</evidence>
<feature type="region of interest" description="Disordered" evidence="16">
    <location>
        <begin position="1"/>
        <end position="45"/>
    </location>
</feature>
<evidence type="ECO:0000259" key="18">
    <source>
        <dbReference type="PROSITE" id="PS50106"/>
    </source>
</evidence>
<dbReference type="SUPFAM" id="SSF50156">
    <property type="entry name" value="PDZ domain-like"/>
    <property type="match status" value="1"/>
</dbReference>
<evidence type="ECO:0000256" key="3">
    <source>
        <dbReference type="ARBA" id="ARBA00022490"/>
    </source>
</evidence>
<feature type="compositionally biased region" description="Basic and acidic residues" evidence="16">
    <location>
        <begin position="237"/>
        <end position="248"/>
    </location>
</feature>
<evidence type="ECO:0000256" key="8">
    <source>
        <dbReference type="ARBA" id="ARBA00023054"/>
    </source>
</evidence>
<feature type="compositionally biased region" description="Polar residues" evidence="16">
    <location>
        <begin position="126"/>
        <end position="147"/>
    </location>
</feature>
<feature type="compositionally biased region" description="Basic and acidic residues" evidence="16">
    <location>
        <begin position="104"/>
        <end position="116"/>
    </location>
</feature>
<keyword evidence="8" id="KW-0175">Coiled coil</keyword>
<dbReference type="CDD" id="cd09512">
    <property type="entry name" value="SAM_Neurabin-like"/>
    <property type="match status" value="1"/>
</dbReference>
<feature type="compositionally biased region" description="Basic and acidic residues" evidence="16">
    <location>
        <begin position="195"/>
        <end position="207"/>
    </location>
</feature>
<feature type="region of interest" description="Disordered" evidence="16">
    <location>
        <begin position="1019"/>
        <end position="1045"/>
    </location>
</feature>
<dbReference type="GO" id="GO:0005737">
    <property type="term" value="C:cytoplasm"/>
    <property type="evidence" value="ECO:0007669"/>
    <property type="project" value="TreeGrafter"/>
</dbReference>
<keyword evidence="3" id="KW-0963">Cytoplasm</keyword>
<keyword evidence="2" id="KW-0217">Developmental protein</keyword>
<feature type="compositionally biased region" description="Basic and acidic residues" evidence="16">
    <location>
        <begin position="356"/>
        <end position="365"/>
    </location>
</feature>
<dbReference type="InterPro" id="IPR040645">
    <property type="entry name" value="Neurabin-1/2_PDZ"/>
</dbReference>
<dbReference type="FunFam" id="1.10.150.50:FF:000008">
    <property type="entry name" value="Neurabin-1 isoform 1-like protein"/>
    <property type="match status" value="1"/>
</dbReference>
<keyword evidence="6" id="KW-0524">Neurogenesis</keyword>
<feature type="compositionally biased region" description="Polar residues" evidence="16">
    <location>
        <begin position="83"/>
        <end position="100"/>
    </location>
</feature>
<feature type="compositionally biased region" description="Acidic residues" evidence="16">
    <location>
        <begin position="400"/>
        <end position="409"/>
    </location>
</feature>
<feature type="compositionally biased region" description="Polar residues" evidence="16">
    <location>
        <begin position="208"/>
        <end position="218"/>
    </location>
</feature>
<protein>
    <recommendedName>
        <fullName evidence="12">Neurabin-1</fullName>
    </recommendedName>
    <alternativeName>
        <fullName evidence="14">Neurabin-I</fullName>
    </alternativeName>
    <alternativeName>
        <fullName evidence="13">Neural tissue-specific F-actin-binding protein I</fullName>
    </alternativeName>
    <alternativeName>
        <fullName evidence="15">Protein phosphatase 1 regulatory subunit 9A</fullName>
    </alternativeName>
</protein>
<dbReference type="GO" id="GO:0007015">
    <property type="term" value="P:actin filament organization"/>
    <property type="evidence" value="ECO:0007669"/>
    <property type="project" value="TreeGrafter"/>
</dbReference>
<dbReference type="InterPro" id="IPR001478">
    <property type="entry name" value="PDZ"/>
</dbReference>
<dbReference type="InterPro" id="IPR001660">
    <property type="entry name" value="SAM"/>
</dbReference>
<evidence type="ECO:0000256" key="2">
    <source>
        <dbReference type="ARBA" id="ARBA00022473"/>
    </source>
</evidence>
<evidence type="ECO:0000256" key="14">
    <source>
        <dbReference type="ARBA" id="ARBA00077125"/>
    </source>
</evidence>
<evidence type="ECO:0000256" key="13">
    <source>
        <dbReference type="ARBA" id="ARBA00076637"/>
    </source>
</evidence>
<feature type="region of interest" description="Disordered" evidence="16">
    <location>
        <begin position="1414"/>
        <end position="1448"/>
    </location>
</feature>
<dbReference type="OrthoDB" id="62701at2759"/>
<evidence type="ECO:0000256" key="11">
    <source>
        <dbReference type="ARBA" id="ARBA00034103"/>
    </source>
</evidence>
<feature type="compositionally biased region" description="Basic and acidic residues" evidence="16">
    <location>
        <begin position="293"/>
        <end position="309"/>
    </location>
</feature>
<reference evidence="20" key="1">
    <citation type="submission" date="2025-08" db="UniProtKB">
        <authorList>
            <consortium name="RefSeq"/>
        </authorList>
    </citation>
    <scope>IDENTIFICATION</scope>
</reference>
<evidence type="ECO:0000256" key="12">
    <source>
        <dbReference type="ARBA" id="ARBA00067399"/>
    </source>
</evidence>
<feature type="compositionally biased region" description="Polar residues" evidence="16">
    <location>
        <begin position="1267"/>
        <end position="1276"/>
    </location>
</feature>
<evidence type="ECO:0000256" key="15">
    <source>
        <dbReference type="ARBA" id="ARBA00082439"/>
    </source>
</evidence>
<dbReference type="KEGG" id="aplc:110973105"/>
<feature type="domain" description="PDZ" evidence="18">
    <location>
        <begin position="675"/>
        <end position="763"/>
    </location>
</feature>
<feature type="region of interest" description="Disordered" evidence="16">
    <location>
        <begin position="979"/>
        <end position="1001"/>
    </location>
</feature>
<dbReference type="GO" id="GO:0030425">
    <property type="term" value="C:dendrite"/>
    <property type="evidence" value="ECO:0007669"/>
    <property type="project" value="TreeGrafter"/>
</dbReference>
<proteinExistence type="predicted"/>
<dbReference type="PROSITE" id="PS50106">
    <property type="entry name" value="PDZ"/>
    <property type="match status" value="1"/>
</dbReference>
<feature type="region of interest" description="Disordered" evidence="16">
    <location>
        <begin position="1099"/>
        <end position="1151"/>
    </location>
</feature>
<feature type="region of interest" description="Disordered" evidence="16">
    <location>
        <begin position="1233"/>
        <end position="1313"/>
    </location>
</feature>
<dbReference type="GO" id="GO:0014069">
    <property type="term" value="C:postsynaptic density"/>
    <property type="evidence" value="ECO:0007669"/>
    <property type="project" value="TreeGrafter"/>
</dbReference>
<dbReference type="Proteomes" id="UP000694845">
    <property type="component" value="Unplaced"/>
</dbReference>
<keyword evidence="5" id="KW-0221">Differentiation</keyword>
<dbReference type="SUPFAM" id="SSF47769">
    <property type="entry name" value="SAM/Pointed domain"/>
    <property type="match status" value="1"/>
</dbReference>
<feature type="compositionally biased region" description="Acidic residues" evidence="16">
    <location>
        <begin position="533"/>
        <end position="553"/>
    </location>
</feature>
<feature type="compositionally biased region" description="Low complexity" evidence="16">
    <location>
        <begin position="165"/>
        <end position="179"/>
    </location>
</feature>
<dbReference type="PANTHER" id="PTHR16154">
    <property type="entry name" value="NEURABIN"/>
    <property type="match status" value="1"/>
</dbReference>
<dbReference type="Pfam" id="PF17817">
    <property type="entry name" value="PDZ_5"/>
    <property type="match status" value="1"/>
</dbReference>
<dbReference type="GO" id="GO:0019722">
    <property type="term" value="P:calcium-mediated signaling"/>
    <property type="evidence" value="ECO:0007669"/>
    <property type="project" value="TreeGrafter"/>
</dbReference>
<evidence type="ECO:0000256" key="16">
    <source>
        <dbReference type="SAM" id="MobiDB-lite"/>
    </source>
</evidence>
<dbReference type="Gene3D" id="1.10.150.50">
    <property type="entry name" value="Transcription Factor, Ets-1"/>
    <property type="match status" value="1"/>
</dbReference>
<gene>
    <name evidence="20" type="primary">LOC110973105</name>
</gene>
<evidence type="ECO:0000256" key="4">
    <source>
        <dbReference type="ARBA" id="ARBA00022553"/>
    </source>
</evidence>
<dbReference type="GO" id="GO:0031175">
    <property type="term" value="P:neuron projection development"/>
    <property type="evidence" value="ECO:0007669"/>
    <property type="project" value="TreeGrafter"/>
</dbReference>
<dbReference type="InterPro" id="IPR036034">
    <property type="entry name" value="PDZ_sf"/>
</dbReference>
<feature type="domain" description="SAM" evidence="17">
    <location>
        <begin position="1477"/>
        <end position="1540"/>
    </location>
</feature>
<dbReference type="SMART" id="SM00454">
    <property type="entry name" value="SAM"/>
    <property type="match status" value="1"/>
</dbReference>
<evidence type="ECO:0000256" key="10">
    <source>
        <dbReference type="ARBA" id="ARBA00023212"/>
    </source>
</evidence>
<keyword evidence="9" id="KW-0009">Actin-binding</keyword>
<keyword evidence="10" id="KW-0206">Cytoskeleton</keyword>
<evidence type="ECO:0000256" key="6">
    <source>
        <dbReference type="ARBA" id="ARBA00022902"/>
    </source>
</evidence>
<feature type="compositionally biased region" description="Low complexity" evidence="16">
    <location>
        <begin position="473"/>
        <end position="484"/>
    </location>
</feature>
<dbReference type="Pfam" id="PF00595">
    <property type="entry name" value="PDZ"/>
    <property type="match status" value="1"/>
</dbReference>
<dbReference type="GO" id="GO:0015629">
    <property type="term" value="C:actin cytoskeleton"/>
    <property type="evidence" value="ECO:0007669"/>
    <property type="project" value="TreeGrafter"/>
</dbReference>
<dbReference type="InterPro" id="IPR043446">
    <property type="entry name" value="Neurabin-like"/>
</dbReference>
<accession>A0A8B7XH93</accession>
<feature type="region of interest" description="Disordered" evidence="16">
    <location>
        <begin position="356"/>
        <end position="559"/>
    </location>
</feature>
<dbReference type="RefSeq" id="XP_022079310.1">
    <property type="nucleotide sequence ID" value="XM_022223618.1"/>
</dbReference>
<feature type="compositionally biased region" description="Basic and acidic residues" evidence="16">
    <location>
        <begin position="28"/>
        <end position="39"/>
    </location>
</feature>
<dbReference type="InterPro" id="IPR013761">
    <property type="entry name" value="SAM/pointed_sf"/>
</dbReference>
<feature type="compositionally biased region" description="Basic and acidic residues" evidence="16">
    <location>
        <begin position="512"/>
        <end position="523"/>
    </location>
</feature>
<evidence type="ECO:0000313" key="20">
    <source>
        <dbReference type="RefSeq" id="XP_022079310.1"/>
    </source>
</evidence>
<feature type="compositionally biased region" description="Basic and acidic residues" evidence="16">
    <location>
        <begin position="1550"/>
        <end position="1559"/>
    </location>
</feature>
<evidence type="ECO:0000256" key="5">
    <source>
        <dbReference type="ARBA" id="ARBA00022782"/>
    </source>
</evidence>
<feature type="compositionally biased region" description="Low complexity" evidence="16">
    <location>
        <begin position="853"/>
        <end position="873"/>
    </location>
</feature>
<feature type="region of interest" description="Disordered" evidence="16">
    <location>
        <begin position="1379"/>
        <end position="1402"/>
    </location>
</feature>
<name>A0A8B7XH93_ACAPL</name>
<keyword evidence="7" id="KW-0770">Synapse</keyword>
<dbReference type="PROSITE" id="PS50105">
    <property type="entry name" value="SAM_DOMAIN"/>
    <property type="match status" value="1"/>
</dbReference>
<evidence type="ECO:0000256" key="9">
    <source>
        <dbReference type="ARBA" id="ARBA00023203"/>
    </source>
</evidence>
<keyword evidence="19" id="KW-1185">Reference proteome</keyword>
<dbReference type="FunFam" id="2.30.42.10:FF:000010">
    <property type="entry name" value="Neurabin-1 isoform 1"/>
    <property type="match status" value="1"/>
</dbReference>
<dbReference type="GeneID" id="110973105"/>
<dbReference type="SMART" id="SM00228">
    <property type="entry name" value="PDZ"/>
    <property type="match status" value="1"/>
</dbReference>
<dbReference type="Pfam" id="PF07647">
    <property type="entry name" value="SAM_2"/>
    <property type="match status" value="1"/>
</dbReference>
<comment type="subcellular location">
    <subcellularLocation>
        <location evidence="1">Cytoplasm</location>
        <location evidence="1">Cytoskeleton</location>
    </subcellularLocation>
    <subcellularLocation>
        <location evidence="11">Synapse</location>
    </subcellularLocation>
</comment>
<dbReference type="Gene3D" id="2.30.42.10">
    <property type="match status" value="1"/>
</dbReference>
<feature type="compositionally biased region" description="Polar residues" evidence="16">
    <location>
        <begin position="497"/>
        <end position="511"/>
    </location>
</feature>
<evidence type="ECO:0000259" key="17">
    <source>
        <dbReference type="PROSITE" id="PS50105"/>
    </source>
</evidence>
<dbReference type="GO" id="GO:0051015">
    <property type="term" value="F:actin filament binding"/>
    <property type="evidence" value="ECO:0007669"/>
    <property type="project" value="TreeGrafter"/>
</dbReference>
<keyword evidence="4" id="KW-0597">Phosphoprotein</keyword>
<feature type="region of interest" description="Disordered" evidence="16">
    <location>
        <begin position="59"/>
        <end position="309"/>
    </location>
</feature>
<evidence type="ECO:0000313" key="19">
    <source>
        <dbReference type="Proteomes" id="UP000694845"/>
    </source>
</evidence>
<dbReference type="CDD" id="cd06790">
    <property type="entry name" value="PDZ_neurabin-like"/>
    <property type="match status" value="1"/>
</dbReference>
<organism evidence="19 20">
    <name type="scientific">Acanthaster planci</name>
    <name type="common">Crown-of-thorns starfish</name>
    <dbReference type="NCBI Taxonomy" id="133434"/>
    <lineage>
        <taxon>Eukaryota</taxon>
        <taxon>Metazoa</taxon>
        <taxon>Echinodermata</taxon>
        <taxon>Eleutherozoa</taxon>
        <taxon>Asterozoa</taxon>
        <taxon>Asteroidea</taxon>
        <taxon>Valvatacea</taxon>
        <taxon>Valvatida</taxon>
        <taxon>Acanthasteridae</taxon>
        <taxon>Acanthaster</taxon>
    </lineage>
</organism>
<feature type="region of interest" description="Disordered" evidence="16">
    <location>
        <begin position="1550"/>
        <end position="1571"/>
    </location>
</feature>
<feature type="compositionally biased region" description="Acidic residues" evidence="16">
    <location>
        <begin position="1115"/>
        <end position="1130"/>
    </location>
</feature>
<feature type="compositionally biased region" description="Gly residues" evidence="16">
    <location>
        <begin position="11"/>
        <end position="23"/>
    </location>
</feature>